<feature type="transmembrane region" description="Helical" evidence="1">
    <location>
        <begin position="240"/>
        <end position="257"/>
    </location>
</feature>
<evidence type="ECO:0000313" key="3">
    <source>
        <dbReference type="EMBL" id="QNP47584.1"/>
    </source>
</evidence>
<evidence type="ECO:0000256" key="1">
    <source>
        <dbReference type="SAM" id="Phobius"/>
    </source>
</evidence>
<feature type="transmembrane region" description="Helical" evidence="1">
    <location>
        <begin position="293"/>
        <end position="317"/>
    </location>
</feature>
<dbReference type="AlphaFoldDB" id="A0A7H0GH18"/>
<dbReference type="InterPro" id="IPR018677">
    <property type="entry name" value="DUF2157"/>
</dbReference>
<evidence type="ECO:0000313" key="4">
    <source>
        <dbReference type="Proteomes" id="UP000516028"/>
    </source>
</evidence>
<organism evidence="3 4">
    <name type="scientific">Diaphorobacter aerolatus</name>
    <dbReference type="NCBI Taxonomy" id="1288495"/>
    <lineage>
        <taxon>Bacteria</taxon>
        <taxon>Pseudomonadati</taxon>
        <taxon>Pseudomonadota</taxon>
        <taxon>Betaproteobacteria</taxon>
        <taxon>Burkholderiales</taxon>
        <taxon>Comamonadaceae</taxon>
        <taxon>Diaphorobacter</taxon>
    </lineage>
</organism>
<dbReference type="EMBL" id="CP060783">
    <property type="protein sequence ID" value="QNP47584.1"/>
    <property type="molecule type" value="Genomic_DNA"/>
</dbReference>
<feature type="transmembrane region" description="Helical" evidence="1">
    <location>
        <begin position="69"/>
        <end position="89"/>
    </location>
</feature>
<accession>A0A7H0GH18</accession>
<keyword evidence="1" id="KW-0812">Transmembrane</keyword>
<feature type="domain" description="DUF2157" evidence="2">
    <location>
        <begin position="17"/>
        <end position="145"/>
    </location>
</feature>
<dbReference type="KEGG" id="daer:H9K75_15265"/>
<feature type="transmembrane region" description="Helical" evidence="1">
    <location>
        <begin position="143"/>
        <end position="160"/>
    </location>
</feature>
<keyword evidence="4" id="KW-1185">Reference proteome</keyword>
<name>A0A7H0GH18_9BURK</name>
<feature type="transmembrane region" description="Helical" evidence="1">
    <location>
        <begin position="264"/>
        <end position="287"/>
    </location>
</feature>
<reference evidence="3 4" key="1">
    <citation type="submission" date="2020-08" db="EMBL/GenBank/DDBJ databases">
        <title>Genome sequence of Diaphorobacter aerolatus KACC 16536T.</title>
        <authorList>
            <person name="Hyun D.-W."/>
            <person name="Bae J.-W."/>
        </authorList>
    </citation>
    <scope>NUCLEOTIDE SEQUENCE [LARGE SCALE GENOMIC DNA]</scope>
    <source>
        <strain evidence="3 4">KACC 16536</strain>
    </source>
</reference>
<feature type="transmembrane region" description="Helical" evidence="1">
    <location>
        <begin position="214"/>
        <end position="234"/>
    </location>
</feature>
<feature type="transmembrane region" description="Helical" evidence="1">
    <location>
        <begin position="180"/>
        <end position="202"/>
    </location>
</feature>
<keyword evidence="1" id="KW-0472">Membrane</keyword>
<feature type="transmembrane region" description="Helical" evidence="1">
    <location>
        <begin position="121"/>
        <end position="138"/>
    </location>
</feature>
<proteinExistence type="predicted"/>
<protein>
    <submittedName>
        <fullName evidence="3">DUF2157 domain-containing protein</fullName>
    </submittedName>
</protein>
<feature type="transmembrane region" description="Helical" evidence="1">
    <location>
        <begin position="41"/>
        <end position="63"/>
    </location>
</feature>
<dbReference type="Proteomes" id="UP000516028">
    <property type="component" value="Chromosome"/>
</dbReference>
<dbReference type="RefSeq" id="WP_187723265.1">
    <property type="nucleotide sequence ID" value="NZ_CP060783.1"/>
</dbReference>
<dbReference type="Pfam" id="PF09925">
    <property type="entry name" value="DUF2157"/>
    <property type="match status" value="1"/>
</dbReference>
<evidence type="ECO:0000259" key="2">
    <source>
        <dbReference type="Pfam" id="PF09925"/>
    </source>
</evidence>
<feature type="transmembrane region" description="Helical" evidence="1">
    <location>
        <begin position="96"/>
        <end position="115"/>
    </location>
</feature>
<gene>
    <name evidence="3" type="ORF">H9K75_15265</name>
</gene>
<sequence length="365" mass="40232">MDSTLYQLAAQSPRDPQALAQLHRLATAPGEPRMLARNLHWGLLLVAALLLASGLIFWIAANWQEQTRMFKLMLIEGALLVSVLASIFWRRGRIAALLCATLAVGGLLAFVGQTYQTGADAWQLFATWAALALIWTLLARSDVLWLLWIGIAATAIVMWYGHLELWEMLFRGPRMRVQQIVYLLLWLTLAMVPWLVSLVPWTRHRDGMAWWSHRMALAFALAAWTTIAVIDLFTEERIGLAFPVSGLLIGAAMYLSYQGPLRDFASLCLCTLAANVWVLAMVARVAFEGSDSGGGLLLFTLAGLGCLGGTVSGLLAVQRKLRSQAAIKARAREVRHEFLHLKTFMVAARPGARSGARRCPGTVRG</sequence>
<keyword evidence="1" id="KW-1133">Transmembrane helix</keyword>